<protein>
    <recommendedName>
        <fullName evidence="13">Sulfotransferase</fullName>
    </recommendedName>
</protein>
<dbReference type="Proteomes" id="UP000749559">
    <property type="component" value="Unassembled WGS sequence"/>
</dbReference>
<accession>A0A8S4NZL2</accession>
<dbReference type="InterPro" id="IPR005331">
    <property type="entry name" value="Sulfotransferase"/>
</dbReference>
<evidence type="ECO:0000256" key="4">
    <source>
        <dbReference type="ARBA" id="ARBA00022692"/>
    </source>
</evidence>
<reference evidence="11" key="1">
    <citation type="submission" date="2022-03" db="EMBL/GenBank/DDBJ databases">
        <authorList>
            <person name="Martin C."/>
        </authorList>
    </citation>
    <scope>NUCLEOTIDE SEQUENCE</scope>
</reference>
<dbReference type="Pfam" id="PF03567">
    <property type="entry name" value="Sulfotransfer_2"/>
    <property type="match status" value="1"/>
</dbReference>
<dbReference type="GO" id="GO:0008146">
    <property type="term" value="F:sulfotransferase activity"/>
    <property type="evidence" value="ECO:0007669"/>
    <property type="project" value="InterPro"/>
</dbReference>
<evidence type="ECO:0008006" key="13">
    <source>
        <dbReference type="Google" id="ProtNLM"/>
    </source>
</evidence>
<evidence type="ECO:0000256" key="10">
    <source>
        <dbReference type="SAM" id="Phobius"/>
    </source>
</evidence>
<evidence type="ECO:0000256" key="8">
    <source>
        <dbReference type="ARBA" id="ARBA00023136"/>
    </source>
</evidence>
<keyword evidence="12" id="KW-1185">Reference proteome</keyword>
<comment type="caution">
    <text evidence="11">The sequence shown here is derived from an EMBL/GenBank/DDBJ whole genome shotgun (WGS) entry which is preliminary data.</text>
</comment>
<dbReference type="SUPFAM" id="SSF52540">
    <property type="entry name" value="P-loop containing nucleoside triphosphate hydrolases"/>
    <property type="match status" value="1"/>
</dbReference>
<dbReference type="PANTHER" id="PTHR12129">
    <property type="entry name" value="HEPARAN SULFATE 2-O-SULFOTRANSFERASE"/>
    <property type="match status" value="1"/>
</dbReference>
<keyword evidence="8 10" id="KW-0472">Membrane</keyword>
<evidence type="ECO:0000256" key="7">
    <source>
        <dbReference type="ARBA" id="ARBA00023034"/>
    </source>
</evidence>
<comment type="subcellular location">
    <subcellularLocation>
        <location evidence="1">Golgi apparatus membrane</location>
        <topology evidence="1">Single-pass type II membrane protein</topology>
    </subcellularLocation>
</comment>
<name>A0A8S4NZL2_OWEFU</name>
<feature type="transmembrane region" description="Helical" evidence="10">
    <location>
        <begin position="20"/>
        <end position="39"/>
    </location>
</feature>
<dbReference type="EMBL" id="CAIIXF020000006">
    <property type="protein sequence ID" value="CAH1786173.1"/>
    <property type="molecule type" value="Genomic_DNA"/>
</dbReference>
<evidence type="ECO:0000256" key="6">
    <source>
        <dbReference type="ARBA" id="ARBA00022989"/>
    </source>
</evidence>
<keyword evidence="7" id="KW-0333">Golgi apparatus</keyword>
<proteinExistence type="inferred from homology"/>
<keyword evidence="9" id="KW-0325">Glycoprotein</keyword>
<organism evidence="11 12">
    <name type="scientific">Owenia fusiformis</name>
    <name type="common">Polychaete worm</name>
    <dbReference type="NCBI Taxonomy" id="6347"/>
    <lineage>
        <taxon>Eukaryota</taxon>
        <taxon>Metazoa</taxon>
        <taxon>Spiralia</taxon>
        <taxon>Lophotrochozoa</taxon>
        <taxon>Annelida</taxon>
        <taxon>Polychaeta</taxon>
        <taxon>Sedentaria</taxon>
        <taxon>Canalipalpata</taxon>
        <taxon>Sabellida</taxon>
        <taxon>Oweniida</taxon>
        <taxon>Oweniidae</taxon>
        <taxon>Owenia</taxon>
    </lineage>
</organism>
<comment type="similarity">
    <text evidence="2">Belongs to the sulfotransferase 3 family.</text>
</comment>
<evidence type="ECO:0000313" key="11">
    <source>
        <dbReference type="EMBL" id="CAH1786173.1"/>
    </source>
</evidence>
<evidence type="ECO:0000256" key="9">
    <source>
        <dbReference type="ARBA" id="ARBA00023180"/>
    </source>
</evidence>
<dbReference type="PANTHER" id="PTHR12129:SF15">
    <property type="entry name" value="URONYL 2-SULFOTRANSFERASE"/>
    <property type="match status" value="1"/>
</dbReference>
<dbReference type="InterPro" id="IPR027417">
    <property type="entry name" value="P-loop_NTPase"/>
</dbReference>
<evidence type="ECO:0000256" key="3">
    <source>
        <dbReference type="ARBA" id="ARBA00022679"/>
    </source>
</evidence>
<dbReference type="AlphaFoldDB" id="A0A8S4NZL2"/>
<keyword evidence="4 10" id="KW-0812">Transmembrane</keyword>
<sequence>MIEDLSFVHIIMATYHIRRCAWFFTALVVMGLCYILNLVEHINTEFTFRDRRMVKQMIKQSNSSSFMLKKEMSNTVLSCNKAAVYLPGYIPEDRDEELIVYSELGKCGSGTLVSIITSACRLTKRYTTRYFWPIPDLEPSDERHKYIKTHILSQRKPFIFMGHLRFVDFTEFGYKQPIYIDWIRDPVERLISLYNYERRETNVTNGLIKEEMERPLDECIQIWINETGCRDAADLPTCLRSRAHKGCTSKGIEPVYSQAYSGRPYNKSKEVLINMAKSNIERYYIFIGLNEHYTESVKGLEKILRFQDKLSAIYKTVLRVNVGKKKSRPSNSSIKLLKTLLADDYVIYEFIRQRLYIHLKCLGIFKDTIMTMKTIFYLCLALAMSVEMVSSEISKRQDDLCTREECRNGQYCNNDVDCPDDNTCKHEQNYAPYCACFYCRPGLI</sequence>
<evidence type="ECO:0000256" key="2">
    <source>
        <dbReference type="ARBA" id="ARBA00010569"/>
    </source>
</evidence>
<dbReference type="OrthoDB" id="10019582at2759"/>
<dbReference type="Gene3D" id="3.40.50.300">
    <property type="entry name" value="P-loop containing nucleotide triphosphate hydrolases"/>
    <property type="match status" value="1"/>
</dbReference>
<gene>
    <name evidence="11" type="ORF">OFUS_LOCUS12121</name>
</gene>
<keyword evidence="6 10" id="KW-1133">Transmembrane helix</keyword>
<keyword evidence="3" id="KW-0808">Transferase</keyword>
<evidence type="ECO:0000313" key="12">
    <source>
        <dbReference type="Proteomes" id="UP000749559"/>
    </source>
</evidence>
<keyword evidence="5" id="KW-0735">Signal-anchor</keyword>
<dbReference type="GO" id="GO:0000139">
    <property type="term" value="C:Golgi membrane"/>
    <property type="evidence" value="ECO:0007669"/>
    <property type="project" value="UniProtKB-SubCell"/>
</dbReference>
<evidence type="ECO:0000256" key="1">
    <source>
        <dbReference type="ARBA" id="ARBA00004323"/>
    </source>
</evidence>
<evidence type="ECO:0000256" key="5">
    <source>
        <dbReference type="ARBA" id="ARBA00022968"/>
    </source>
</evidence>
<dbReference type="InterPro" id="IPR007734">
    <property type="entry name" value="Heparan_SO4_2-O-STrfase"/>
</dbReference>